<dbReference type="EC" id="1.1.1.1" evidence="6"/>
<dbReference type="EC" id="1.1.1.284" evidence="6"/>
<evidence type="ECO:0000256" key="2">
    <source>
        <dbReference type="ARBA" id="ARBA00022723"/>
    </source>
</evidence>
<keyword evidence="3" id="KW-0862">Zinc</keyword>
<dbReference type="Proteomes" id="UP000643525">
    <property type="component" value="Unassembled WGS sequence"/>
</dbReference>
<comment type="similarity">
    <text evidence="1">Belongs to the zinc-containing alcohol dehydrogenase family.</text>
</comment>
<dbReference type="InterPro" id="IPR013149">
    <property type="entry name" value="ADH-like_C"/>
</dbReference>
<evidence type="ECO:0000256" key="3">
    <source>
        <dbReference type="ARBA" id="ARBA00022833"/>
    </source>
</evidence>
<proteinExistence type="inferred from homology"/>
<evidence type="ECO:0000313" key="6">
    <source>
        <dbReference type="EMBL" id="MBE1523380.1"/>
    </source>
</evidence>
<dbReference type="InterPro" id="IPR011032">
    <property type="entry name" value="GroES-like_sf"/>
</dbReference>
<keyword evidence="2" id="KW-0479">Metal-binding</keyword>
<dbReference type="PANTHER" id="PTHR43880:SF12">
    <property type="entry name" value="ALCOHOL DEHYDROGENASE CLASS-3"/>
    <property type="match status" value="1"/>
</dbReference>
<dbReference type="PANTHER" id="PTHR43880">
    <property type="entry name" value="ALCOHOL DEHYDROGENASE"/>
    <property type="match status" value="1"/>
</dbReference>
<dbReference type="Gene3D" id="3.40.50.720">
    <property type="entry name" value="NAD(P)-binding Rossmann-like Domain"/>
    <property type="match status" value="1"/>
</dbReference>
<reference evidence="6 7" key="1">
    <citation type="submission" date="2020-10" db="EMBL/GenBank/DDBJ databases">
        <title>Sequencing the genomes of 1000 actinobacteria strains.</title>
        <authorList>
            <person name="Klenk H.-P."/>
        </authorList>
    </citation>
    <scope>NUCLEOTIDE SEQUENCE [LARGE SCALE GENOMIC DNA]</scope>
    <source>
        <strain evidence="6 7">DSM 15666</strain>
    </source>
</reference>
<dbReference type="SUPFAM" id="SSF51735">
    <property type="entry name" value="NAD(P)-binding Rossmann-fold domains"/>
    <property type="match status" value="1"/>
</dbReference>
<feature type="domain" description="Alcohol dehydrogenase-like C-terminal" evidence="5">
    <location>
        <begin position="96"/>
        <end position="215"/>
    </location>
</feature>
<evidence type="ECO:0000256" key="1">
    <source>
        <dbReference type="ARBA" id="ARBA00008072"/>
    </source>
</evidence>
<organism evidence="6 7">
    <name type="scientific">Nesterenkonia lutea</name>
    <dbReference type="NCBI Taxonomy" id="272919"/>
    <lineage>
        <taxon>Bacteria</taxon>
        <taxon>Bacillati</taxon>
        <taxon>Actinomycetota</taxon>
        <taxon>Actinomycetes</taxon>
        <taxon>Micrococcales</taxon>
        <taxon>Micrococcaceae</taxon>
        <taxon>Nesterenkonia</taxon>
    </lineage>
</organism>
<dbReference type="SUPFAM" id="SSF50129">
    <property type="entry name" value="GroES-like"/>
    <property type="match status" value="2"/>
</dbReference>
<gene>
    <name evidence="6" type="ORF">H4W27_000498</name>
</gene>
<comment type="caution">
    <text evidence="6">The sequence shown here is derived from an EMBL/GenBank/DDBJ whole genome shotgun (WGS) entry which is preliminary data.</text>
</comment>
<dbReference type="EMBL" id="JADBED010000001">
    <property type="protein sequence ID" value="MBE1523380.1"/>
    <property type="molecule type" value="Genomic_DNA"/>
</dbReference>
<dbReference type="Gene3D" id="3.90.180.10">
    <property type="entry name" value="Medium-chain alcohol dehydrogenases, catalytic domain"/>
    <property type="match status" value="1"/>
</dbReference>
<dbReference type="InterPro" id="IPR036291">
    <property type="entry name" value="NAD(P)-bd_dom_sf"/>
</dbReference>
<keyword evidence="7" id="KW-1185">Reference proteome</keyword>
<name>A0ABR9JC68_9MICC</name>
<keyword evidence="6" id="KW-0560">Oxidoreductase</keyword>
<protein>
    <submittedName>
        <fullName evidence="6">S-(Hydroxymethyl)glutathione dehydrogenase/alcohol dehydrogenase</fullName>
        <ecNumber evidence="6">1.1.1.1</ecNumber>
        <ecNumber evidence="6">1.1.1.284</ecNumber>
    </submittedName>
</protein>
<dbReference type="GO" id="GO:0004022">
    <property type="term" value="F:alcohol dehydrogenase (NAD+) activity"/>
    <property type="evidence" value="ECO:0007669"/>
    <property type="project" value="UniProtKB-EC"/>
</dbReference>
<accession>A0ABR9JC68</accession>
<evidence type="ECO:0000259" key="5">
    <source>
        <dbReference type="Pfam" id="PF00107"/>
    </source>
</evidence>
<evidence type="ECO:0000256" key="4">
    <source>
        <dbReference type="ARBA" id="ARBA00023027"/>
    </source>
</evidence>
<dbReference type="Pfam" id="PF00107">
    <property type="entry name" value="ADH_zinc_N"/>
    <property type="match status" value="1"/>
</dbReference>
<evidence type="ECO:0000313" key="7">
    <source>
        <dbReference type="Proteomes" id="UP000643525"/>
    </source>
</evidence>
<sequence>MAGDINMCTNPEFVRRADSEPPRVTLEGEPVTALVDLGGFAEQVLVHENNLVRLDQSIPHEIACVLGCGILAGAGAVLNAAKVHEGATVAVYGCGGLGLAAIQAAVLAGASQIIAVDVTGDKLASALEIGATDTINSAETDPVASIRELVGGADFVFDFVGRAEVTKQAYESVGRAGELCIIGLTKPGATLEIAIDAQAVWNQVRIRPVFNGSTNFLRDVPKFVGLYHEGRFNLDNVVSRTISLEEVNDAYASMHDHVGRTVVTFP</sequence>
<keyword evidence="4" id="KW-0520">NAD</keyword>
<dbReference type="GO" id="GO:0051903">
    <property type="term" value="F:S-(hydroxymethyl)glutathione dehydrogenase [NAD(P)+] activity"/>
    <property type="evidence" value="ECO:0007669"/>
    <property type="project" value="UniProtKB-EC"/>
</dbReference>